<evidence type="ECO:0000313" key="7">
    <source>
        <dbReference type="EMBL" id="PNS20155.1"/>
    </source>
</evidence>
<gene>
    <name evidence="7" type="ORF">CAC42_5605</name>
</gene>
<comment type="similarity">
    <text evidence="1">Belongs to the paxM FAD-dependent monooxygenase family.</text>
</comment>
<dbReference type="STRING" id="2082308.A0A2K1QYM8"/>
<evidence type="ECO:0000256" key="1">
    <source>
        <dbReference type="ARBA" id="ARBA00007992"/>
    </source>
</evidence>
<keyword evidence="7" id="KW-0830">Ubiquinone</keyword>
<dbReference type="InterPro" id="IPR002938">
    <property type="entry name" value="FAD-bd"/>
</dbReference>
<keyword evidence="8" id="KW-1185">Reference proteome</keyword>
<keyword evidence="5 7" id="KW-0503">Monooxygenase</keyword>
<dbReference type="Proteomes" id="UP000243797">
    <property type="component" value="Unassembled WGS sequence"/>
</dbReference>
<proteinExistence type="inferred from homology"/>
<comment type="caution">
    <text evidence="7">The sequence shown here is derived from an EMBL/GenBank/DDBJ whole genome shotgun (WGS) entry which is preliminary data.</text>
</comment>
<evidence type="ECO:0000256" key="5">
    <source>
        <dbReference type="ARBA" id="ARBA00023033"/>
    </source>
</evidence>
<reference evidence="7 8" key="1">
    <citation type="submission" date="2017-06" db="EMBL/GenBank/DDBJ databases">
        <title>Draft genome sequence of a variant of Elsinoe murrayae.</title>
        <authorList>
            <person name="Cheng Q."/>
        </authorList>
    </citation>
    <scope>NUCLEOTIDE SEQUENCE [LARGE SCALE GENOMIC DNA]</scope>
    <source>
        <strain evidence="7 8">CQ-2017a</strain>
    </source>
</reference>
<dbReference type="OrthoDB" id="16820at2759"/>
<dbReference type="InParanoid" id="A0A2K1QYM8"/>
<name>A0A2K1QYM8_9PEZI</name>
<dbReference type="InterPro" id="IPR050493">
    <property type="entry name" value="FAD-dep_Monooxygenase_BioMet"/>
</dbReference>
<organism evidence="7 8">
    <name type="scientific">Sphaceloma murrayae</name>
    <dbReference type="NCBI Taxonomy" id="2082308"/>
    <lineage>
        <taxon>Eukaryota</taxon>
        <taxon>Fungi</taxon>
        <taxon>Dikarya</taxon>
        <taxon>Ascomycota</taxon>
        <taxon>Pezizomycotina</taxon>
        <taxon>Dothideomycetes</taxon>
        <taxon>Dothideomycetidae</taxon>
        <taxon>Myriangiales</taxon>
        <taxon>Elsinoaceae</taxon>
        <taxon>Sphaceloma</taxon>
    </lineage>
</organism>
<dbReference type="PRINTS" id="PR00420">
    <property type="entry name" value="RNGMNOXGNASE"/>
</dbReference>
<dbReference type="Pfam" id="PF01494">
    <property type="entry name" value="FAD_binding_3"/>
    <property type="match status" value="1"/>
</dbReference>
<evidence type="ECO:0000256" key="4">
    <source>
        <dbReference type="ARBA" id="ARBA00023002"/>
    </source>
</evidence>
<accession>A0A2K1QYM8</accession>
<evidence type="ECO:0000256" key="2">
    <source>
        <dbReference type="ARBA" id="ARBA00022630"/>
    </source>
</evidence>
<dbReference type="SUPFAM" id="SSF51905">
    <property type="entry name" value="FAD/NAD(P)-binding domain"/>
    <property type="match status" value="1"/>
</dbReference>
<dbReference type="InterPro" id="IPR036188">
    <property type="entry name" value="FAD/NAD-bd_sf"/>
</dbReference>
<dbReference type="GO" id="GO:0071949">
    <property type="term" value="F:FAD binding"/>
    <property type="evidence" value="ECO:0007669"/>
    <property type="project" value="InterPro"/>
</dbReference>
<dbReference type="PANTHER" id="PTHR13789">
    <property type="entry name" value="MONOOXYGENASE"/>
    <property type="match status" value="1"/>
</dbReference>
<evidence type="ECO:0000259" key="6">
    <source>
        <dbReference type="Pfam" id="PF01494"/>
    </source>
</evidence>
<protein>
    <submittedName>
        <fullName evidence="7">Ubiquinone biosynthesis monooxygenase COQ6, mitochondrial</fullName>
    </submittedName>
</protein>
<sequence>MTIEVAIVGAGVAGLTAAISLRKYVGSDVNMNIRIYERLDIGDTEQPRGRAEDHVAVAPRVGAALGLQGNGLQVLGQLDPRIRAAVEHGGFACRGFRFLTAGQWLLGSIAQPTTMISRGILIKALRDALPSNLVHQRHVEQITVLSGQSPSLLLKGEEVPHRVDLLIGADGIRSPTRHAIFGDDPSYHTEYSGSCAVGGFHSMPVPTDLINQHSATFVYGSTGFFGYSALSAYTRDRLMYWSVYQSPLPERDERLDLNQVDEMLRQRHGSWEDTVIQDIISKIKVENVWPIMFVPPLPSWGRDGAVLVGDAAHAMTPRSGQGASQGIEDAQTLAMLLAEQLRLCPSKEEAIQKTIDDLYLLRKERVGRIHEQANTVKEPKLPMSRAQTWILYALLFVMTKLSSFVDIFPRPGAWDAEAVVKSYLTRCT</sequence>
<dbReference type="GO" id="GO:0004497">
    <property type="term" value="F:monooxygenase activity"/>
    <property type="evidence" value="ECO:0007669"/>
    <property type="project" value="UniProtKB-KW"/>
</dbReference>
<dbReference type="EMBL" id="NKHZ01000025">
    <property type="protein sequence ID" value="PNS20155.1"/>
    <property type="molecule type" value="Genomic_DNA"/>
</dbReference>
<evidence type="ECO:0000313" key="8">
    <source>
        <dbReference type="Proteomes" id="UP000243797"/>
    </source>
</evidence>
<dbReference type="Gene3D" id="3.50.50.60">
    <property type="entry name" value="FAD/NAD(P)-binding domain"/>
    <property type="match status" value="1"/>
</dbReference>
<feature type="domain" description="FAD-binding" evidence="6">
    <location>
        <begin position="158"/>
        <end position="342"/>
    </location>
</feature>
<keyword evidence="2" id="KW-0285">Flavoprotein</keyword>
<dbReference type="PANTHER" id="PTHR13789:SF309">
    <property type="entry name" value="PUTATIVE (AFU_ORTHOLOGUE AFUA_6G14510)-RELATED"/>
    <property type="match status" value="1"/>
</dbReference>
<keyword evidence="3" id="KW-0274">FAD</keyword>
<evidence type="ECO:0000256" key="3">
    <source>
        <dbReference type="ARBA" id="ARBA00022827"/>
    </source>
</evidence>
<keyword evidence="4" id="KW-0560">Oxidoreductase</keyword>
<dbReference type="AlphaFoldDB" id="A0A2K1QYM8"/>